<dbReference type="InterPro" id="IPR000863">
    <property type="entry name" value="Sulfotransferase_dom"/>
</dbReference>
<evidence type="ECO:0000313" key="5">
    <source>
        <dbReference type="Proteomes" id="UP000499080"/>
    </source>
</evidence>
<comment type="similarity">
    <text evidence="1">Belongs to the sulfotransferase 1 family.</text>
</comment>
<dbReference type="Proteomes" id="UP000499080">
    <property type="component" value="Unassembled WGS sequence"/>
</dbReference>
<evidence type="ECO:0000313" key="4">
    <source>
        <dbReference type="EMBL" id="GBN00843.1"/>
    </source>
</evidence>
<dbReference type="SUPFAM" id="SSF52540">
    <property type="entry name" value="P-loop containing nucleoside triphosphate hydrolases"/>
    <property type="match status" value="1"/>
</dbReference>
<evidence type="ECO:0000256" key="2">
    <source>
        <dbReference type="ARBA" id="ARBA00022679"/>
    </source>
</evidence>
<dbReference type="EMBL" id="BGPR01004555">
    <property type="protein sequence ID" value="GBN00843.1"/>
    <property type="molecule type" value="Genomic_DNA"/>
</dbReference>
<dbReference type="Gene3D" id="3.40.50.300">
    <property type="entry name" value="P-loop containing nucleotide triphosphate hydrolases"/>
    <property type="match status" value="1"/>
</dbReference>
<feature type="domain" description="Sulfotransferase" evidence="3">
    <location>
        <begin position="7"/>
        <end position="255"/>
    </location>
</feature>
<evidence type="ECO:0000256" key="1">
    <source>
        <dbReference type="ARBA" id="ARBA00005771"/>
    </source>
</evidence>
<dbReference type="AlphaFoldDB" id="A0A4Y2KHH5"/>
<dbReference type="GO" id="GO:0008146">
    <property type="term" value="F:sulfotransferase activity"/>
    <property type="evidence" value="ECO:0007669"/>
    <property type="project" value="InterPro"/>
</dbReference>
<organism evidence="4 5">
    <name type="scientific">Araneus ventricosus</name>
    <name type="common">Orbweaver spider</name>
    <name type="synonym">Epeira ventricosa</name>
    <dbReference type="NCBI Taxonomy" id="182803"/>
    <lineage>
        <taxon>Eukaryota</taxon>
        <taxon>Metazoa</taxon>
        <taxon>Ecdysozoa</taxon>
        <taxon>Arthropoda</taxon>
        <taxon>Chelicerata</taxon>
        <taxon>Arachnida</taxon>
        <taxon>Araneae</taxon>
        <taxon>Araneomorphae</taxon>
        <taxon>Entelegynae</taxon>
        <taxon>Araneoidea</taxon>
        <taxon>Araneidae</taxon>
        <taxon>Araneus</taxon>
    </lineage>
</organism>
<gene>
    <name evidence="4" type="primary">SULT3A1_6</name>
    <name evidence="4" type="ORF">AVEN_51831_1</name>
</gene>
<comment type="caution">
    <text evidence="4">The sequence shown here is derived from an EMBL/GenBank/DDBJ whole genome shotgun (WGS) entry which is preliminary data.</text>
</comment>
<evidence type="ECO:0000259" key="3">
    <source>
        <dbReference type="Pfam" id="PF00685"/>
    </source>
</evidence>
<proteinExistence type="inferred from homology"/>
<reference evidence="4 5" key="1">
    <citation type="journal article" date="2019" name="Sci. Rep.">
        <title>Orb-weaving spider Araneus ventricosus genome elucidates the spidroin gene catalogue.</title>
        <authorList>
            <person name="Kono N."/>
            <person name="Nakamura H."/>
            <person name="Ohtoshi R."/>
            <person name="Moran D.A.P."/>
            <person name="Shinohara A."/>
            <person name="Yoshida Y."/>
            <person name="Fujiwara M."/>
            <person name="Mori M."/>
            <person name="Tomita M."/>
            <person name="Arakawa K."/>
        </authorList>
    </citation>
    <scope>NUCLEOTIDE SEQUENCE [LARGE SCALE GENOMIC DNA]</scope>
</reference>
<accession>A0A4Y2KHH5</accession>
<dbReference type="PANTHER" id="PTHR11783">
    <property type="entry name" value="SULFOTRANSFERASE SULT"/>
    <property type="match status" value="1"/>
</dbReference>
<sequence>MDYLPRDGDIIIASYPKTGSIWLQYIVLQITSKGQSFPSFKDDLEKVAPFMGMSGPEVIHNLTGVRFYRHHYRYDLVKKNPKAKVLYIYRNPADIVISFHHFIQGVREQKFDLDEIFNEFLIGNIGFGRYFEHVLSYLAHKNDDNLLLISYEKLHSNPKEGILRISKFLGEEYYKNLTEDETLLHKVLECTSFDNMKKHLTIELPRQTPKLSFSEKSKNTINFVRKGVVGDGKNSLSPDQMRRLREMATEVMKGYEVLQDWF</sequence>
<dbReference type="InterPro" id="IPR027417">
    <property type="entry name" value="P-loop_NTPase"/>
</dbReference>
<keyword evidence="5" id="KW-1185">Reference proteome</keyword>
<name>A0A4Y2KHH5_ARAVE</name>
<dbReference type="Pfam" id="PF00685">
    <property type="entry name" value="Sulfotransfer_1"/>
    <property type="match status" value="1"/>
</dbReference>
<dbReference type="OrthoDB" id="6409834at2759"/>
<keyword evidence="2 4" id="KW-0808">Transferase</keyword>
<protein>
    <submittedName>
        <fullName evidence="4">Amine sulfotransferase</fullName>
    </submittedName>
</protein>